<dbReference type="InterPro" id="IPR023393">
    <property type="entry name" value="START-like_dom_sf"/>
</dbReference>
<gene>
    <name evidence="1" type="ORF">F0U44_19630</name>
</gene>
<reference evidence="1 2" key="1">
    <citation type="submission" date="2019-09" db="EMBL/GenBank/DDBJ databases">
        <title>Nocardioides panacisoli sp. nov., isolated from the soil of a ginseng field.</title>
        <authorList>
            <person name="Cho C."/>
        </authorList>
    </citation>
    <scope>NUCLEOTIDE SEQUENCE [LARGE SCALE GENOMIC DNA]</scope>
    <source>
        <strain evidence="1 2">BN130099</strain>
    </source>
</reference>
<evidence type="ECO:0000313" key="2">
    <source>
        <dbReference type="Proteomes" id="UP000325003"/>
    </source>
</evidence>
<organism evidence="1 2">
    <name type="scientific">Nocardioides humilatus</name>
    <dbReference type="NCBI Taxonomy" id="2607660"/>
    <lineage>
        <taxon>Bacteria</taxon>
        <taxon>Bacillati</taxon>
        <taxon>Actinomycetota</taxon>
        <taxon>Actinomycetes</taxon>
        <taxon>Propionibacteriales</taxon>
        <taxon>Nocardioidaceae</taxon>
        <taxon>Nocardioides</taxon>
    </lineage>
</organism>
<keyword evidence="2" id="KW-1185">Reference proteome</keyword>
<dbReference type="EMBL" id="VUJV01000008">
    <property type="protein sequence ID" value="KAA1415852.1"/>
    <property type="molecule type" value="Genomic_DNA"/>
</dbReference>
<dbReference type="RefSeq" id="WP_149730078.1">
    <property type="nucleotide sequence ID" value="NZ_VUJV01000008.1"/>
</dbReference>
<dbReference type="Proteomes" id="UP000325003">
    <property type="component" value="Unassembled WGS sequence"/>
</dbReference>
<comment type="caution">
    <text evidence="1">The sequence shown here is derived from an EMBL/GenBank/DDBJ whole genome shotgun (WGS) entry which is preliminary data.</text>
</comment>
<dbReference type="Gene3D" id="3.30.530.20">
    <property type="match status" value="1"/>
</dbReference>
<dbReference type="AlphaFoldDB" id="A0A5B1L5C3"/>
<reference evidence="1 2" key="2">
    <citation type="submission" date="2019-09" db="EMBL/GenBank/DDBJ databases">
        <authorList>
            <person name="Jin C."/>
        </authorList>
    </citation>
    <scope>NUCLEOTIDE SEQUENCE [LARGE SCALE GENOMIC DNA]</scope>
    <source>
        <strain evidence="1 2">BN130099</strain>
    </source>
</reference>
<proteinExistence type="predicted"/>
<dbReference type="Pfam" id="PF10604">
    <property type="entry name" value="Polyketide_cyc2"/>
    <property type="match status" value="1"/>
</dbReference>
<evidence type="ECO:0000313" key="1">
    <source>
        <dbReference type="EMBL" id="KAA1415852.1"/>
    </source>
</evidence>
<protein>
    <submittedName>
        <fullName evidence="1">SRPBCC family protein</fullName>
    </submittedName>
</protein>
<accession>A0A5B1L5C3</accession>
<sequence length="142" mass="15400">MAEVRMSRELPHPVAHVWEVVSDLSRLGEWLTLHEGWRSEVPEQLDVGVELTGIVKAKGVRNKITWLVQEFDPASSMALSGKGIGGTSVAMSVRLKPKGSMSTVDFRAEFAHPALKGPLGTLAARTVKADLESSLARLTTLL</sequence>
<dbReference type="CDD" id="cd07812">
    <property type="entry name" value="SRPBCC"/>
    <property type="match status" value="1"/>
</dbReference>
<dbReference type="InterPro" id="IPR019587">
    <property type="entry name" value="Polyketide_cyclase/dehydratase"/>
</dbReference>
<name>A0A5B1L5C3_9ACTN</name>
<dbReference type="SUPFAM" id="SSF55961">
    <property type="entry name" value="Bet v1-like"/>
    <property type="match status" value="1"/>
</dbReference>